<proteinExistence type="predicted"/>
<keyword evidence="1" id="KW-1133">Transmembrane helix</keyword>
<dbReference type="AlphaFoldDB" id="A0A4Y2TA56"/>
<evidence type="ECO:0000313" key="3">
    <source>
        <dbReference type="Proteomes" id="UP000499080"/>
    </source>
</evidence>
<reference evidence="2 3" key="1">
    <citation type="journal article" date="2019" name="Sci. Rep.">
        <title>Orb-weaving spider Araneus ventricosus genome elucidates the spidroin gene catalogue.</title>
        <authorList>
            <person name="Kono N."/>
            <person name="Nakamura H."/>
            <person name="Ohtoshi R."/>
            <person name="Moran D.A.P."/>
            <person name="Shinohara A."/>
            <person name="Yoshida Y."/>
            <person name="Fujiwara M."/>
            <person name="Mori M."/>
            <person name="Tomita M."/>
            <person name="Arakawa K."/>
        </authorList>
    </citation>
    <scope>NUCLEOTIDE SEQUENCE [LARGE SCALE GENOMIC DNA]</scope>
</reference>
<dbReference type="Proteomes" id="UP000499080">
    <property type="component" value="Unassembled WGS sequence"/>
</dbReference>
<dbReference type="OrthoDB" id="297923at2759"/>
<feature type="transmembrane region" description="Helical" evidence="1">
    <location>
        <begin position="99"/>
        <end position="122"/>
    </location>
</feature>
<evidence type="ECO:0000313" key="2">
    <source>
        <dbReference type="EMBL" id="GBN97528.1"/>
    </source>
</evidence>
<evidence type="ECO:0000256" key="1">
    <source>
        <dbReference type="SAM" id="Phobius"/>
    </source>
</evidence>
<organism evidence="2 3">
    <name type="scientific">Araneus ventricosus</name>
    <name type="common">Orbweaver spider</name>
    <name type="synonym">Epeira ventricosa</name>
    <dbReference type="NCBI Taxonomy" id="182803"/>
    <lineage>
        <taxon>Eukaryota</taxon>
        <taxon>Metazoa</taxon>
        <taxon>Ecdysozoa</taxon>
        <taxon>Arthropoda</taxon>
        <taxon>Chelicerata</taxon>
        <taxon>Arachnida</taxon>
        <taxon>Araneae</taxon>
        <taxon>Araneomorphae</taxon>
        <taxon>Entelegynae</taxon>
        <taxon>Araneoidea</taxon>
        <taxon>Araneidae</taxon>
        <taxon>Araneus</taxon>
    </lineage>
</organism>
<gene>
    <name evidence="2" type="ORF">AVEN_130156_1</name>
</gene>
<accession>A0A4Y2TA56</accession>
<protein>
    <submittedName>
        <fullName evidence="2">Uncharacterized protein</fullName>
    </submittedName>
</protein>
<comment type="caution">
    <text evidence="2">The sequence shown here is derived from an EMBL/GenBank/DDBJ whole genome shotgun (WGS) entry which is preliminary data.</text>
</comment>
<sequence length="131" mass="14983">MERRISNLPLTFIDFSHRLSVLSWDGTIVNVQLDTNHVVRRRHFIQPFRQTGDGVGSQQSIVDDITSAIFTCPEVYAKTRLWKEGIENLKKAIGRKLDYASFMLLKVSVVILIGVRCGIPYFNFEILLPCV</sequence>
<keyword evidence="3" id="KW-1185">Reference proteome</keyword>
<keyword evidence="1" id="KW-0812">Transmembrane</keyword>
<dbReference type="EMBL" id="BGPR01027213">
    <property type="protein sequence ID" value="GBN97528.1"/>
    <property type="molecule type" value="Genomic_DNA"/>
</dbReference>
<keyword evidence="1" id="KW-0472">Membrane</keyword>
<name>A0A4Y2TA56_ARAVE</name>